<name>A0ABV5FTN0_9MICC</name>
<feature type="compositionally biased region" description="Basic residues" evidence="1">
    <location>
        <begin position="202"/>
        <end position="214"/>
    </location>
</feature>
<gene>
    <name evidence="2" type="ORF">ACFFX0_01910</name>
</gene>
<evidence type="ECO:0000256" key="1">
    <source>
        <dbReference type="SAM" id="MobiDB-lite"/>
    </source>
</evidence>
<feature type="compositionally biased region" description="Low complexity" evidence="1">
    <location>
        <begin position="145"/>
        <end position="164"/>
    </location>
</feature>
<sequence>MAQTTTPTGSTRSGLSTVVRAKTEVGVMASQPTPQEPIMIRSDPMRPCHRLGAVSSSGPPTRRWVSGKSPSRRRSPARAPEGAPVGSETLTRESSPGLPVCPPSGPPPGQVYRWRRHRPGSRAPLRASSRQRRRSRRSRRRRRGPSSGPPSGAGRPARATPPSGWNSSRGPTAGSTACRPRTGMWPGGPAARRCRGTATRTAGRRHRRPRRRPP</sequence>
<comment type="caution">
    <text evidence="2">The sequence shown here is derived from an EMBL/GenBank/DDBJ whole genome shotgun (WGS) entry which is preliminary data.</text>
</comment>
<feature type="compositionally biased region" description="Polar residues" evidence="1">
    <location>
        <begin position="165"/>
        <end position="175"/>
    </location>
</feature>
<feature type="compositionally biased region" description="Basic residues" evidence="1">
    <location>
        <begin position="129"/>
        <end position="144"/>
    </location>
</feature>
<protein>
    <submittedName>
        <fullName evidence="2">Uncharacterized protein</fullName>
    </submittedName>
</protein>
<evidence type="ECO:0000313" key="3">
    <source>
        <dbReference type="Proteomes" id="UP001589575"/>
    </source>
</evidence>
<dbReference type="Proteomes" id="UP001589575">
    <property type="component" value="Unassembled WGS sequence"/>
</dbReference>
<reference evidence="2 3" key="1">
    <citation type="submission" date="2024-09" db="EMBL/GenBank/DDBJ databases">
        <authorList>
            <person name="Sun Q."/>
            <person name="Mori K."/>
        </authorList>
    </citation>
    <scope>NUCLEOTIDE SEQUENCE [LARGE SCALE GENOMIC DNA]</scope>
    <source>
        <strain evidence="2 3">CCM 7609</strain>
    </source>
</reference>
<evidence type="ECO:0000313" key="2">
    <source>
        <dbReference type="EMBL" id="MFB9070014.1"/>
    </source>
</evidence>
<keyword evidence="3" id="KW-1185">Reference proteome</keyword>
<feature type="compositionally biased region" description="Low complexity" evidence="1">
    <location>
        <begin position="187"/>
        <end position="201"/>
    </location>
</feature>
<feature type="compositionally biased region" description="Pro residues" evidence="1">
    <location>
        <begin position="99"/>
        <end position="109"/>
    </location>
</feature>
<feature type="region of interest" description="Disordered" evidence="1">
    <location>
        <begin position="1"/>
        <end position="214"/>
    </location>
</feature>
<dbReference type="EMBL" id="JBHMFI010000001">
    <property type="protein sequence ID" value="MFB9070014.1"/>
    <property type="molecule type" value="Genomic_DNA"/>
</dbReference>
<feature type="compositionally biased region" description="Polar residues" evidence="1">
    <location>
        <begin position="1"/>
        <end position="16"/>
    </location>
</feature>
<accession>A0ABV5FTN0</accession>
<proteinExistence type="predicted"/>
<organism evidence="2 3">
    <name type="scientific">Citricoccus parietis</name>
    <dbReference type="NCBI Taxonomy" id="592307"/>
    <lineage>
        <taxon>Bacteria</taxon>
        <taxon>Bacillati</taxon>
        <taxon>Actinomycetota</taxon>
        <taxon>Actinomycetes</taxon>
        <taxon>Micrococcales</taxon>
        <taxon>Micrococcaceae</taxon>
        <taxon>Citricoccus</taxon>
    </lineage>
</organism>